<evidence type="ECO:0000313" key="2">
    <source>
        <dbReference type="EMBL" id="MFC6760635.1"/>
    </source>
</evidence>
<dbReference type="GO" id="GO:0004519">
    <property type="term" value="F:endonuclease activity"/>
    <property type="evidence" value="ECO:0007669"/>
    <property type="project" value="UniProtKB-KW"/>
</dbReference>
<dbReference type="SUPFAM" id="SSF56219">
    <property type="entry name" value="DNase I-like"/>
    <property type="match status" value="1"/>
</dbReference>
<reference evidence="3" key="1">
    <citation type="journal article" date="2019" name="Int. J. Syst. Evol. Microbiol.">
        <title>The Global Catalogue of Microorganisms (GCM) 10K type strain sequencing project: providing services to taxonomists for standard genome sequencing and annotation.</title>
        <authorList>
            <consortium name="The Broad Institute Genomics Platform"/>
            <consortium name="The Broad Institute Genome Sequencing Center for Infectious Disease"/>
            <person name="Wu L."/>
            <person name="Ma J."/>
        </authorList>
    </citation>
    <scope>NUCLEOTIDE SEQUENCE [LARGE SCALE GENOMIC DNA]</scope>
    <source>
        <strain evidence="3">CCUG 66188</strain>
    </source>
</reference>
<keyword evidence="2" id="KW-0255">Endonuclease</keyword>
<dbReference type="Proteomes" id="UP001596353">
    <property type="component" value="Unassembled WGS sequence"/>
</dbReference>
<feature type="domain" description="Endonuclease/exonuclease/phosphatase" evidence="1">
    <location>
        <begin position="121"/>
        <end position="333"/>
    </location>
</feature>
<evidence type="ECO:0000313" key="3">
    <source>
        <dbReference type="Proteomes" id="UP001596353"/>
    </source>
</evidence>
<comment type="caution">
    <text evidence="2">The sequence shown here is derived from an EMBL/GenBank/DDBJ whole genome shotgun (WGS) entry which is preliminary data.</text>
</comment>
<proteinExistence type="predicted"/>
<dbReference type="PANTHER" id="PTHR42834">
    <property type="entry name" value="ENDONUCLEASE/EXONUCLEASE/PHOSPHATASE FAMILY PROTEIN (AFU_ORTHOLOGUE AFUA_3G09210)"/>
    <property type="match status" value="1"/>
</dbReference>
<gene>
    <name evidence="2" type="ORF">ACFQFQ_15850</name>
</gene>
<dbReference type="PANTHER" id="PTHR42834:SF1">
    <property type="entry name" value="ENDONUCLEASE_EXONUCLEASE_PHOSPHATASE FAMILY PROTEIN (AFU_ORTHOLOGUE AFUA_3G09210)"/>
    <property type="match status" value="1"/>
</dbReference>
<sequence>MRIAAYNVENLFDRARVFNDDSGSHQQVLDAHAEINTLFEKPVYSEADKARMLELLSMLGMLNDNEGPFVRLRKIRGQLIRRPRDRSKPREIKAAGREDWIGWVELKTETVDATAILLTARVIFDAGADVLAMIEAESRPVLKTFQEIMARKLNLPETYAHVMLIDGNDQRGIDVGLATRAGFPIGRVRSHADDRRPDGNAIFSRDCPEYEVTTPSGATIMVLANHFKSKFGGNDPTSRARRLGQAQAVAGYYRRLRDEGFEHIVVLGDLNDTPDSAELAPLLASDLRDVSEHPNFTEFAFNANNGQRGIGTYALGNDDDKIDYLLLSPALFDRVTGGEFSARAHGPGRARRAGRSMRS</sequence>
<dbReference type="InterPro" id="IPR005135">
    <property type="entry name" value="Endo/exonuclease/phosphatase"/>
</dbReference>
<evidence type="ECO:0000259" key="1">
    <source>
        <dbReference type="Pfam" id="PF19580"/>
    </source>
</evidence>
<accession>A0ABW2B4J9</accession>
<protein>
    <submittedName>
        <fullName evidence="2">Endonuclease/exonuclease/phosphatase family protein</fullName>
    </submittedName>
</protein>
<dbReference type="InterPro" id="IPR036691">
    <property type="entry name" value="Endo/exonu/phosph_ase_sf"/>
</dbReference>
<dbReference type="Gene3D" id="3.60.10.10">
    <property type="entry name" value="Endonuclease/exonuclease/phosphatase"/>
    <property type="match status" value="1"/>
</dbReference>
<name>A0ABW2B4J9_9RHOB</name>
<keyword evidence="2" id="KW-0378">Hydrolase</keyword>
<dbReference type="Pfam" id="PF19580">
    <property type="entry name" value="Exo_endo_phos_3"/>
    <property type="match status" value="1"/>
</dbReference>
<keyword evidence="2" id="KW-0540">Nuclease</keyword>
<keyword evidence="3" id="KW-1185">Reference proteome</keyword>
<organism evidence="2 3">
    <name type="scientific">Sulfitobacter porphyrae</name>
    <dbReference type="NCBI Taxonomy" id="1246864"/>
    <lineage>
        <taxon>Bacteria</taxon>
        <taxon>Pseudomonadati</taxon>
        <taxon>Pseudomonadota</taxon>
        <taxon>Alphaproteobacteria</taxon>
        <taxon>Rhodobacterales</taxon>
        <taxon>Roseobacteraceae</taxon>
        <taxon>Sulfitobacter</taxon>
    </lineage>
</organism>
<dbReference type="EMBL" id="JBHSWG010000001">
    <property type="protein sequence ID" value="MFC6760635.1"/>
    <property type="molecule type" value="Genomic_DNA"/>
</dbReference>